<evidence type="ECO:0000313" key="3">
    <source>
        <dbReference type="Proteomes" id="UP000624325"/>
    </source>
</evidence>
<protein>
    <recommendedName>
        <fullName evidence="4">YbaB/EbfC DNA-binding family protein</fullName>
    </recommendedName>
</protein>
<comment type="caution">
    <text evidence="2">The sequence shown here is derived from an EMBL/GenBank/DDBJ whole genome shotgun (WGS) entry which is preliminary data.</text>
</comment>
<evidence type="ECO:0008006" key="4">
    <source>
        <dbReference type="Google" id="ProtNLM"/>
    </source>
</evidence>
<name>A0ABQ4C3H3_9ACTN</name>
<gene>
    <name evidence="2" type="ORF">Air01nite_30760</name>
</gene>
<evidence type="ECO:0000256" key="1">
    <source>
        <dbReference type="SAM" id="MobiDB-lite"/>
    </source>
</evidence>
<dbReference type="SUPFAM" id="SSF82607">
    <property type="entry name" value="YbaB-like"/>
    <property type="match status" value="1"/>
</dbReference>
<organism evidence="2 3">
    <name type="scientific">Asanoa iriomotensis</name>
    <dbReference type="NCBI Taxonomy" id="234613"/>
    <lineage>
        <taxon>Bacteria</taxon>
        <taxon>Bacillati</taxon>
        <taxon>Actinomycetota</taxon>
        <taxon>Actinomycetes</taxon>
        <taxon>Micromonosporales</taxon>
        <taxon>Micromonosporaceae</taxon>
        <taxon>Asanoa</taxon>
    </lineage>
</organism>
<accession>A0ABQ4C3H3</accession>
<feature type="region of interest" description="Disordered" evidence="1">
    <location>
        <begin position="115"/>
        <end position="135"/>
    </location>
</feature>
<dbReference type="EMBL" id="BONC01000019">
    <property type="protein sequence ID" value="GIF56981.1"/>
    <property type="molecule type" value="Genomic_DNA"/>
</dbReference>
<dbReference type="Gene3D" id="3.30.1310.10">
    <property type="entry name" value="Nucleoid-associated protein YbaB-like domain"/>
    <property type="match status" value="2"/>
</dbReference>
<keyword evidence="3" id="KW-1185">Reference proteome</keyword>
<dbReference type="Pfam" id="PF02575">
    <property type="entry name" value="YbaB_DNA_bd"/>
    <property type="match status" value="1"/>
</dbReference>
<dbReference type="Proteomes" id="UP000624325">
    <property type="component" value="Unassembled WGS sequence"/>
</dbReference>
<sequence length="255" mass="26689">MSAFDAIRKTAIPKPMPQAELNQTVDALRQAVLAATATVSTPDGAVEVTAGPGNAIVGLGFGRAAYRYSPERLGTLVVDTARQATAEATGTMTEAVDTIGRGRTELPGLLGGALPEVPAPDPPNLDDLPDDGAVDAEGRRTGELLRRLSEESQQQLRGYAQLRAELAELSATARTADGGIAAQVRAGGELMAVHIGTDQFRHDPATLAGLVHSAVMTATAQAAMLMADRVQRLTGPRLDVRSLIEAYQTPDESRS</sequence>
<evidence type="ECO:0000313" key="2">
    <source>
        <dbReference type="EMBL" id="GIF56981.1"/>
    </source>
</evidence>
<proteinExistence type="predicted"/>
<dbReference type="InterPro" id="IPR036894">
    <property type="entry name" value="YbaB-like_sf"/>
</dbReference>
<dbReference type="InterPro" id="IPR004401">
    <property type="entry name" value="YbaB/EbfC"/>
</dbReference>
<reference evidence="2 3" key="1">
    <citation type="submission" date="2021-01" db="EMBL/GenBank/DDBJ databases">
        <title>Whole genome shotgun sequence of Asanoa iriomotensis NBRC 100142.</title>
        <authorList>
            <person name="Komaki H."/>
            <person name="Tamura T."/>
        </authorList>
    </citation>
    <scope>NUCLEOTIDE SEQUENCE [LARGE SCALE GENOMIC DNA]</scope>
    <source>
        <strain evidence="2 3">NBRC 100142</strain>
    </source>
</reference>